<evidence type="ECO:0000313" key="8">
    <source>
        <dbReference type="Proteomes" id="UP000288716"/>
    </source>
</evidence>
<feature type="transmembrane region" description="Helical" evidence="5">
    <location>
        <begin position="162"/>
        <end position="183"/>
    </location>
</feature>
<dbReference type="InterPro" id="IPR020846">
    <property type="entry name" value="MFS_dom"/>
</dbReference>
<accession>A0A443S821</accession>
<feature type="transmembrane region" description="Helical" evidence="5">
    <location>
        <begin position="70"/>
        <end position="92"/>
    </location>
</feature>
<feature type="transmembrane region" description="Helical" evidence="5">
    <location>
        <begin position="277"/>
        <end position="297"/>
    </location>
</feature>
<dbReference type="PANTHER" id="PTHR24064">
    <property type="entry name" value="SOLUTE CARRIER FAMILY 22 MEMBER"/>
    <property type="match status" value="1"/>
</dbReference>
<comment type="subcellular location">
    <subcellularLocation>
        <location evidence="1">Membrane</location>
        <topology evidence="1">Multi-pass membrane protein</topology>
    </subcellularLocation>
</comment>
<sequence>MEATLNNIQVTSVADVIGDWGPWQMKLIIFFTCVDAITPFQNLGIMFYAPKIKFWCVKPPGYEWNLVCEWSWLASAAASSYQIGYAVSALLFGYLSDKYGRLPIFKIAIILEIVFGFCQALSLCIEMFIISRFFLGLTVYGRYLTGYLLIMECVGRSYRAATAVFISAGWIVGYLLLPVLAYLLPHFRYLQITVSSLELISLIWLWQMPESPRWQLTNGHIDDAECAIKNAAVVNGKFTEEEIEQKIGLLEEYVKREERAKESNKQSLLDMWKVGKLLKYSIVLYFSWFINSFVYYGLSLNVGDLGGNLFVNCFIYALAELASSVFLYFAFKKCGRKSLFVSLMLGAAVTCFAIIPFLFNDSFILYRVVIAMVGKFCITSSYRLIYIQTAEIIPTSVRQIGVGSCSVAARVGSVIAPFVKELSEHTHSSVTISFFGTLGIVNAVLALILPETKGVEIPDTINEAKKIGESVTEIKLEPDFDKNEKDVENV</sequence>
<comment type="caution">
    <text evidence="7">The sequence shown here is derived from an EMBL/GenBank/DDBJ whole genome shotgun (WGS) entry which is preliminary data.</text>
</comment>
<dbReference type="InterPro" id="IPR005828">
    <property type="entry name" value="MFS_sugar_transport-like"/>
</dbReference>
<feature type="transmembrane region" description="Helical" evidence="5">
    <location>
        <begin position="189"/>
        <end position="206"/>
    </location>
</feature>
<dbReference type="STRING" id="299467.A0A443S821"/>
<feature type="transmembrane region" description="Helical" evidence="5">
    <location>
        <begin position="309"/>
        <end position="331"/>
    </location>
</feature>
<feature type="transmembrane region" description="Helical" evidence="5">
    <location>
        <begin position="104"/>
        <end position="123"/>
    </location>
</feature>
<evidence type="ECO:0000256" key="4">
    <source>
        <dbReference type="ARBA" id="ARBA00023136"/>
    </source>
</evidence>
<evidence type="ECO:0000256" key="1">
    <source>
        <dbReference type="ARBA" id="ARBA00004141"/>
    </source>
</evidence>
<keyword evidence="4 5" id="KW-0472">Membrane</keyword>
<dbReference type="GO" id="GO:0022857">
    <property type="term" value="F:transmembrane transporter activity"/>
    <property type="evidence" value="ECO:0007669"/>
    <property type="project" value="InterPro"/>
</dbReference>
<proteinExistence type="predicted"/>
<dbReference type="EMBL" id="NCKV01006014">
    <property type="protein sequence ID" value="RWS23709.1"/>
    <property type="molecule type" value="Genomic_DNA"/>
</dbReference>
<evidence type="ECO:0000256" key="2">
    <source>
        <dbReference type="ARBA" id="ARBA00022692"/>
    </source>
</evidence>
<evidence type="ECO:0000256" key="3">
    <source>
        <dbReference type="ARBA" id="ARBA00022989"/>
    </source>
</evidence>
<dbReference type="Gene3D" id="1.20.1250.20">
    <property type="entry name" value="MFS general substrate transporter like domains"/>
    <property type="match status" value="1"/>
</dbReference>
<dbReference type="VEuPathDB" id="VectorBase:LDEU008331"/>
<dbReference type="Pfam" id="PF00083">
    <property type="entry name" value="Sugar_tr"/>
    <property type="match status" value="1"/>
</dbReference>
<name>A0A443S821_9ACAR</name>
<evidence type="ECO:0000259" key="6">
    <source>
        <dbReference type="PROSITE" id="PS50850"/>
    </source>
</evidence>
<feature type="transmembrane region" description="Helical" evidence="5">
    <location>
        <begin position="338"/>
        <end position="358"/>
    </location>
</feature>
<dbReference type="PROSITE" id="PS50850">
    <property type="entry name" value="MFS"/>
    <property type="match status" value="1"/>
</dbReference>
<gene>
    <name evidence="7" type="ORF">B4U80_01552</name>
</gene>
<keyword evidence="8" id="KW-1185">Reference proteome</keyword>
<dbReference type="GO" id="GO:0016020">
    <property type="term" value="C:membrane"/>
    <property type="evidence" value="ECO:0007669"/>
    <property type="project" value="UniProtKB-SubCell"/>
</dbReference>
<protein>
    <submittedName>
        <fullName evidence="7">Organic cation transporter protein-like protein</fullName>
    </submittedName>
</protein>
<dbReference type="SUPFAM" id="SSF103473">
    <property type="entry name" value="MFS general substrate transporter"/>
    <property type="match status" value="1"/>
</dbReference>
<evidence type="ECO:0000313" key="7">
    <source>
        <dbReference type="EMBL" id="RWS23709.1"/>
    </source>
</evidence>
<evidence type="ECO:0000256" key="5">
    <source>
        <dbReference type="SAM" id="Phobius"/>
    </source>
</evidence>
<dbReference type="OrthoDB" id="8049622at2759"/>
<feature type="transmembrane region" description="Helical" evidence="5">
    <location>
        <begin position="129"/>
        <end position="150"/>
    </location>
</feature>
<dbReference type="InterPro" id="IPR036259">
    <property type="entry name" value="MFS_trans_sf"/>
</dbReference>
<reference evidence="7 8" key="1">
    <citation type="journal article" date="2018" name="Gigascience">
        <title>Genomes of trombidid mites reveal novel predicted allergens and laterally-transferred genes associated with secondary metabolism.</title>
        <authorList>
            <person name="Dong X."/>
            <person name="Chaisiri K."/>
            <person name="Xia D."/>
            <person name="Armstrong S.D."/>
            <person name="Fang Y."/>
            <person name="Donnelly M.J."/>
            <person name="Kadowaki T."/>
            <person name="McGarry J.W."/>
            <person name="Darby A.C."/>
            <person name="Makepeace B.L."/>
        </authorList>
    </citation>
    <scope>NUCLEOTIDE SEQUENCE [LARGE SCALE GENOMIC DNA]</scope>
    <source>
        <strain evidence="7">UoL-UT</strain>
    </source>
</reference>
<dbReference type="Proteomes" id="UP000288716">
    <property type="component" value="Unassembled WGS sequence"/>
</dbReference>
<feature type="domain" description="Major facilitator superfamily (MFS) profile" evidence="6">
    <location>
        <begin position="28"/>
        <end position="454"/>
    </location>
</feature>
<dbReference type="AlphaFoldDB" id="A0A443S821"/>
<keyword evidence="3 5" id="KW-1133">Transmembrane helix</keyword>
<feature type="transmembrane region" description="Helical" evidence="5">
    <location>
        <begin position="364"/>
        <end position="385"/>
    </location>
</feature>
<keyword evidence="2 5" id="KW-0812">Transmembrane</keyword>
<organism evidence="7 8">
    <name type="scientific">Leptotrombidium deliense</name>
    <dbReference type="NCBI Taxonomy" id="299467"/>
    <lineage>
        <taxon>Eukaryota</taxon>
        <taxon>Metazoa</taxon>
        <taxon>Ecdysozoa</taxon>
        <taxon>Arthropoda</taxon>
        <taxon>Chelicerata</taxon>
        <taxon>Arachnida</taxon>
        <taxon>Acari</taxon>
        <taxon>Acariformes</taxon>
        <taxon>Trombidiformes</taxon>
        <taxon>Prostigmata</taxon>
        <taxon>Anystina</taxon>
        <taxon>Parasitengona</taxon>
        <taxon>Trombiculoidea</taxon>
        <taxon>Trombiculidae</taxon>
        <taxon>Leptotrombidium</taxon>
    </lineage>
</organism>
<feature type="transmembrane region" description="Helical" evidence="5">
    <location>
        <begin position="27"/>
        <end position="50"/>
    </location>
</feature>